<dbReference type="InterPro" id="IPR011993">
    <property type="entry name" value="PH-like_dom_sf"/>
</dbReference>
<dbReference type="PROSITE" id="PS50003">
    <property type="entry name" value="PH_DOMAIN"/>
    <property type="match status" value="1"/>
</dbReference>
<dbReference type="EMBL" id="KQ093418">
    <property type="protein sequence ID" value="KMS94427.1"/>
    <property type="molecule type" value="Genomic_DNA"/>
</dbReference>
<dbReference type="GO" id="GO:0005524">
    <property type="term" value="F:ATP binding"/>
    <property type="evidence" value="ECO:0007669"/>
    <property type="project" value="UniProtKB-UniRule"/>
</dbReference>
<dbReference type="Gramene" id="KMS94427">
    <property type="protein sequence ID" value="KMS94427"/>
    <property type="gene ID" value="BVRB_021520"/>
</dbReference>
<feature type="non-terminal residue" evidence="3">
    <location>
        <position position="123"/>
    </location>
</feature>
<dbReference type="InterPro" id="IPR017441">
    <property type="entry name" value="Protein_kinase_ATP_BS"/>
</dbReference>
<evidence type="ECO:0000256" key="1">
    <source>
        <dbReference type="PROSITE-ProRule" id="PRU10141"/>
    </source>
</evidence>
<dbReference type="InterPro" id="IPR011009">
    <property type="entry name" value="Kinase-like_dom_sf"/>
</dbReference>
<protein>
    <recommendedName>
        <fullName evidence="2">PH domain-containing protein</fullName>
    </recommendedName>
</protein>
<feature type="non-terminal residue" evidence="3">
    <location>
        <position position="1"/>
    </location>
</feature>
<name>A0A0J8B3K0_BETVV</name>
<evidence type="ECO:0000313" key="3">
    <source>
        <dbReference type="EMBL" id="KMS94427.1"/>
    </source>
</evidence>
<reference evidence="3 4" key="1">
    <citation type="journal article" date="2014" name="Nature">
        <title>The genome of the recently domesticated crop plant sugar beet (Beta vulgaris).</title>
        <authorList>
            <person name="Dohm J.C."/>
            <person name="Minoche A.E."/>
            <person name="Holtgrawe D."/>
            <person name="Capella-Gutierrez S."/>
            <person name="Zakrzewski F."/>
            <person name="Tafer H."/>
            <person name="Rupp O."/>
            <person name="Sorensen T.R."/>
            <person name="Stracke R."/>
            <person name="Reinhardt R."/>
            <person name="Goesmann A."/>
            <person name="Kraft T."/>
            <person name="Schulz B."/>
            <person name="Stadler P.F."/>
            <person name="Schmidt T."/>
            <person name="Gabaldon T."/>
            <person name="Lehrach H."/>
            <person name="Weisshaar B."/>
            <person name="Himmelbauer H."/>
        </authorList>
    </citation>
    <scope>NUCLEOTIDE SEQUENCE [LARGE SCALE GENOMIC DNA]</scope>
    <source>
        <tissue evidence="3">Taproot</tissue>
    </source>
</reference>
<gene>
    <name evidence="3" type="ORF">BVRB_021520</name>
</gene>
<keyword evidence="1" id="KW-0067">ATP-binding</keyword>
<dbReference type="AlphaFoldDB" id="A0A0J8B3K0"/>
<accession>A0A0J8B3K0</accession>
<dbReference type="Gene3D" id="2.30.29.30">
    <property type="entry name" value="Pleckstrin-homology domain (PH domain)/Phosphotyrosine-binding domain (PTB)"/>
    <property type="match status" value="1"/>
</dbReference>
<feature type="domain" description="PH" evidence="2">
    <location>
        <begin position="1"/>
        <end position="68"/>
    </location>
</feature>
<keyword evidence="1" id="KW-0547">Nucleotide-binding</keyword>
<feature type="binding site" evidence="1">
    <location>
        <position position="105"/>
    </location>
    <ligand>
        <name>ATP</name>
        <dbReference type="ChEBI" id="CHEBI:30616"/>
    </ligand>
</feature>
<evidence type="ECO:0000259" key="2">
    <source>
        <dbReference type="PROSITE" id="PS50003"/>
    </source>
</evidence>
<dbReference type="Proteomes" id="UP000035740">
    <property type="component" value="Unassembled WGS sequence"/>
</dbReference>
<proteinExistence type="predicted"/>
<dbReference type="SUPFAM" id="SSF56112">
    <property type="entry name" value="Protein kinase-like (PK-like)"/>
    <property type="match status" value="1"/>
</dbReference>
<dbReference type="PROSITE" id="PS00107">
    <property type="entry name" value="PROTEIN_KINASE_ATP"/>
    <property type="match status" value="1"/>
</dbReference>
<keyword evidence="4" id="KW-1185">Reference proteome</keyword>
<dbReference type="Gene3D" id="3.30.200.20">
    <property type="entry name" value="Phosphorylase Kinase, domain 1"/>
    <property type="match status" value="1"/>
</dbReference>
<organism evidence="3 4">
    <name type="scientific">Beta vulgaris subsp. vulgaris</name>
    <name type="common">Beet</name>
    <dbReference type="NCBI Taxonomy" id="3555"/>
    <lineage>
        <taxon>Eukaryota</taxon>
        <taxon>Viridiplantae</taxon>
        <taxon>Streptophyta</taxon>
        <taxon>Embryophyta</taxon>
        <taxon>Tracheophyta</taxon>
        <taxon>Spermatophyta</taxon>
        <taxon>Magnoliopsida</taxon>
        <taxon>eudicotyledons</taxon>
        <taxon>Gunneridae</taxon>
        <taxon>Pentapetalae</taxon>
        <taxon>Caryophyllales</taxon>
        <taxon>Chenopodiaceae</taxon>
        <taxon>Betoideae</taxon>
        <taxon>Beta</taxon>
    </lineage>
</organism>
<evidence type="ECO:0000313" key="4">
    <source>
        <dbReference type="Proteomes" id="UP000035740"/>
    </source>
</evidence>
<dbReference type="SUPFAM" id="SSF50729">
    <property type="entry name" value="PH domain-like"/>
    <property type="match status" value="1"/>
</dbReference>
<sequence>DKDVRPTGLLCLEGCFVEPVDHGDRNPPMKYGIEVSMPTSEHTVSRFFYAKDEQSQNDWCIAFRHAARQFVLEDYYDIGAQLGTGKFSSVCGCTHKVTGKKYAVKIIDKTGTYSSTISIIAFT</sequence>
<dbReference type="OrthoDB" id="40902at2759"/>
<dbReference type="InterPro" id="IPR001849">
    <property type="entry name" value="PH_domain"/>
</dbReference>